<dbReference type="AlphaFoldDB" id="A0A658QU67"/>
<accession>A0A658QU67</accession>
<reference evidence="1 2" key="1">
    <citation type="submission" date="2016-01" db="EMBL/GenBank/DDBJ databases">
        <authorList>
            <person name="Peeters C."/>
        </authorList>
    </citation>
    <scope>NUCLEOTIDE SEQUENCE [LARGE SCALE GENOMIC DNA]</scope>
    <source>
        <strain evidence="1">LMG 29315</strain>
    </source>
</reference>
<dbReference type="SUPFAM" id="SSF63829">
    <property type="entry name" value="Calcium-dependent phosphotriesterase"/>
    <property type="match status" value="1"/>
</dbReference>
<evidence type="ECO:0000313" key="2">
    <source>
        <dbReference type="Proteomes" id="UP000198263"/>
    </source>
</evidence>
<proteinExistence type="predicted"/>
<keyword evidence="2" id="KW-1185">Reference proteome</keyword>
<dbReference type="Proteomes" id="UP000198263">
    <property type="component" value="Unassembled WGS sequence"/>
</dbReference>
<sequence>MWAVSATGVSYLQTSNDAVTQMGATLYFPGSNIIAQSLLTSVLTQPFTTVEQIRAALQFLGLTGGQAAGPAYSVVDNNNVLYSGAVGSVVAVGLISPALPALGVQVLRSMPASAFVQSSEAIAGLSLTYDGKLAVLGTRSISIIDRNFNTTPQTIRFGGDETISNSLAIDENNGIYIVSDKKMHKVVWTGSVLSNQAADGAWESVYPTGDTFPTLFGSGSGSTPSRISR</sequence>
<protein>
    <submittedName>
        <fullName evidence="1">Uncharacterized protein</fullName>
    </submittedName>
</protein>
<organism evidence="1 2">
    <name type="scientific">Caballeronia concitans</name>
    <dbReference type="NCBI Taxonomy" id="1777133"/>
    <lineage>
        <taxon>Bacteria</taxon>
        <taxon>Pseudomonadati</taxon>
        <taxon>Pseudomonadota</taxon>
        <taxon>Betaproteobacteria</taxon>
        <taxon>Burkholderiales</taxon>
        <taxon>Burkholderiaceae</taxon>
        <taxon>Caballeronia</taxon>
    </lineage>
</organism>
<dbReference type="EMBL" id="FCNV02000002">
    <property type="protein sequence ID" value="SAL22308.1"/>
    <property type="molecule type" value="Genomic_DNA"/>
</dbReference>
<comment type="caution">
    <text evidence="1">The sequence shown here is derived from an EMBL/GenBank/DDBJ whole genome shotgun (WGS) entry which is preliminary data.</text>
</comment>
<name>A0A658QU67_9BURK</name>
<gene>
    <name evidence="1" type="ORF">AWB72_01571</name>
</gene>
<evidence type="ECO:0000313" key="1">
    <source>
        <dbReference type="EMBL" id="SAL22308.1"/>
    </source>
</evidence>